<accession>A0A916XVH7</accession>
<name>A0A916XVH7_9HYPH</name>
<reference evidence="4" key="1">
    <citation type="journal article" date="2014" name="Int. J. Syst. Evol. Microbiol.">
        <title>Complete genome sequence of Corynebacterium casei LMG S-19264T (=DSM 44701T), isolated from a smear-ripened cheese.</title>
        <authorList>
            <consortium name="US DOE Joint Genome Institute (JGI-PGF)"/>
            <person name="Walter F."/>
            <person name="Albersmeier A."/>
            <person name="Kalinowski J."/>
            <person name="Ruckert C."/>
        </authorList>
    </citation>
    <scope>NUCLEOTIDE SEQUENCE</scope>
    <source>
        <strain evidence="4">CGMCC 1.15493</strain>
    </source>
</reference>
<evidence type="ECO:0000259" key="3">
    <source>
        <dbReference type="Pfam" id="PF03981"/>
    </source>
</evidence>
<keyword evidence="5" id="KW-1185">Reference proteome</keyword>
<dbReference type="AlphaFoldDB" id="A0A916XVH7"/>
<comment type="caution">
    <text evidence="4">The sequence shown here is derived from an EMBL/GenBank/DDBJ whole genome shotgun (WGS) entry which is preliminary data.</text>
</comment>
<protein>
    <submittedName>
        <fullName evidence="4">Ubiquinol-cytochrome c chaperone</fullName>
    </submittedName>
</protein>
<dbReference type="Proteomes" id="UP000613160">
    <property type="component" value="Unassembled WGS sequence"/>
</dbReference>
<proteinExistence type="inferred from homology"/>
<evidence type="ECO:0000256" key="2">
    <source>
        <dbReference type="ARBA" id="ARBA00006436"/>
    </source>
</evidence>
<feature type="domain" description="Ubiquinol-cytochrome c chaperone" evidence="3">
    <location>
        <begin position="35"/>
        <end position="168"/>
    </location>
</feature>
<dbReference type="InterPro" id="IPR014569">
    <property type="entry name" value="Ubq_cyt-c_CBP3-rel"/>
</dbReference>
<dbReference type="Pfam" id="PF03981">
    <property type="entry name" value="Ubiq_cyt_C_chap"/>
    <property type="match status" value="1"/>
</dbReference>
<dbReference type="PIRSF" id="PIRSF032079">
    <property type="entry name" value="UCP032079"/>
    <property type="match status" value="1"/>
</dbReference>
<reference evidence="4" key="2">
    <citation type="submission" date="2020-09" db="EMBL/GenBank/DDBJ databases">
        <authorList>
            <person name="Sun Q."/>
            <person name="Zhou Y."/>
        </authorList>
    </citation>
    <scope>NUCLEOTIDE SEQUENCE</scope>
    <source>
        <strain evidence="4">CGMCC 1.15493</strain>
    </source>
</reference>
<dbReference type="InterPro" id="IPR007129">
    <property type="entry name" value="Ubiqinol_cyt_c_chaperone_CPB3"/>
</dbReference>
<sequence>MLERFRKLRRNRQVVDTLYAAIVVDARQPDLYLNLGLPDTVMGRFESLSIHVFLFLARCRDDAGLKALAQDLVDRFIADVEDSLREIGIGDPSVPKRMRKLAGMFYERVAAYDPPLQAKDAAGLGAALSRHALPATATAEAGVALATYMLARKAALDAVPTEAITGGRLVKEE</sequence>
<organism evidence="4 5">
    <name type="scientific">Aureimonas glaciei</name>
    <dbReference type="NCBI Taxonomy" id="1776957"/>
    <lineage>
        <taxon>Bacteria</taxon>
        <taxon>Pseudomonadati</taxon>
        <taxon>Pseudomonadota</taxon>
        <taxon>Alphaproteobacteria</taxon>
        <taxon>Hyphomicrobiales</taxon>
        <taxon>Aurantimonadaceae</taxon>
        <taxon>Aureimonas</taxon>
    </lineage>
</organism>
<comment type="similarity">
    <text evidence="2">Belongs to the UPF0174 family.</text>
</comment>
<evidence type="ECO:0000313" key="5">
    <source>
        <dbReference type="Proteomes" id="UP000613160"/>
    </source>
</evidence>
<gene>
    <name evidence="4" type="ORF">GCM10011335_16910</name>
</gene>
<comment type="similarity">
    <text evidence="1">Belongs to the CBP3 family.</text>
</comment>
<dbReference type="EMBL" id="BMJJ01000003">
    <property type="protein sequence ID" value="GGD14766.1"/>
    <property type="molecule type" value="Genomic_DNA"/>
</dbReference>
<dbReference type="PANTHER" id="PTHR12184">
    <property type="entry name" value="UBIQUINOL-CYTOCHROME C REDUCTASE COMPLEX ASSEMBLY FACTOR 1 FAMILY MEMBER"/>
    <property type="match status" value="1"/>
</dbReference>
<evidence type="ECO:0000256" key="1">
    <source>
        <dbReference type="ARBA" id="ARBA00006407"/>
    </source>
</evidence>
<dbReference type="PANTHER" id="PTHR12184:SF1">
    <property type="entry name" value="UBIQUINOL-CYTOCHROME-C REDUCTASE COMPLEX ASSEMBLY FACTOR 1"/>
    <property type="match status" value="1"/>
</dbReference>
<dbReference type="InterPro" id="IPR021150">
    <property type="entry name" value="Ubiq_cyt_c_chap"/>
</dbReference>
<evidence type="ECO:0000313" key="4">
    <source>
        <dbReference type="EMBL" id="GGD14766.1"/>
    </source>
</evidence>
<dbReference type="RefSeq" id="WP_188850138.1">
    <property type="nucleotide sequence ID" value="NZ_BMJJ01000003.1"/>
</dbReference>